<organism evidence="4 5">
    <name type="scientific">Rubrivivax albus</name>
    <dbReference type="NCBI Taxonomy" id="2499835"/>
    <lineage>
        <taxon>Bacteria</taxon>
        <taxon>Pseudomonadati</taxon>
        <taxon>Pseudomonadota</taxon>
        <taxon>Betaproteobacteria</taxon>
        <taxon>Burkholderiales</taxon>
        <taxon>Sphaerotilaceae</taxon>
        <taxon>Rubrivivax</taxon>
    </lineage>
</organism>
<dbReference type="InterPro" id="IPR020904">
    <property type="entry name" value="Sc_DH/Rdtase_CS"/>
</dbReference>
<evidence type="ECO:0000256" key="2">
    <source>
        <dbReference type="ARBA" id="ARBA00023002"/>
    </source>
</evidence>
<dbReference type="CDD" id="cd05233">
    <property type="entry name" value="SDR_c"/>
    <property type="match status" value="1"/>
</dbReference>
<comment type="similarity">
    <text evidence="1">Belongs to the short-chain dehydrogenases/reductases (SDR) family.</text>
</comment>
<keyword evidence="5" id="KW-1185">Reference proteome</keyword>
<dbReference type="InterPro" id="IPR036291">
    <property type="entry name" value="NAD(P)-bd_dom_sf"/>
</dbReference>
<dbReference type="Proteomes" id="UP000288178">
    <property type="component" value="Unassembled WGS sequence"/>
</dbReference>
<dbReference type="AlphaFoldDB" id="A0A437JWE2"/>
<reference evidence="4 5" key="1">
    <citation type="submission" date="2019-01" db="EMBL/GenBank/DDBJ databases">
        <authorList>
            <person name="Chen W.-M."/>
        </authorList>
    </citation>
    <scope>NUCLEOTIDE SEQUENCE [LARGE SCALE GENOMIC DNA]</scope>
    <source>
        <strain evidence="4 5">ICH-3</strain>
    </source>
</reference>
<dbReference type="SUPFAM" id="SSF51735">
    <property type="entry name" value="NAD(P)-binding Rossmann-fold domains"/>
    <property type="match status" value="1"/>
</dbReference>
<dbReference type="Gene3D" id="3.40.50.720">
    <property type="entry name" value="NAD(P)-binding Rossmann-like Domain"/>
    <property type="match status" value="1"/>
</dbReference>
<dbReference type="Pfam" id="PF13561">
    <property type="entry name" value="adh_short_C2"/>
    <property type="match status" value="1"/>
</dbReference>
<gene>
    <name evidence="4" type="ORF">ENE75_12850</name>
</gene>
<dbReference type="InterPro" id="IPR002347">
    <property type="entry name" value="SDR_fam"/>
</dbReference>
<dbReference type="RefSeq" id="WP_128198694.1">
    <property type="nucleotide sequence ID" value="NZ_SACT01000003.1"/>
</dbReference>
<dbReference type="PRINTS" id="PR00081">
    <property type="entry name" value="GDHRDH"/>
</dbReference>
<keyword evidence="2" id="KW-0560">Oxidoreductase</keyword>
<dbReference type="EMBL" id="SACT01000003">
    <property type="protein sequence ID" value="RVT51693.1"/>
    <property type="molecule type" value="Genomic_DNA"/>
</dbReference>
<dbReference type="PANTHER" id="PTHR48107">
    <property type="entry name" value="NADPH-DEPENDENT ALDEHYDE REDUCTASE-LIKE PROTEIN, CHLOROPLASTIC-RELATED"/>
    <property type="match status" value="1"/>
</dbReference>
<dbReference type="OrthoDB" id="20590at2"/>
<proteinExistence type="inferred from homology"/>
<evidence type="ECO:0000313" key="5">
    <source>
        <dbReference type="Proteomes" id="UP000288178"/>
    </source>
</evidence>
<dbReference type="PANTHER" id="PTHR48107:SF7">
    <property type="entry name" value="RE15974P"/>
    <property type="match status" value="1"/>
</dbReference>
<dbReference type="InterPro" id="IPR057326">
    <property type="entry name" value="KR_dom"/>
</dbReference>
<evidence type="ECO:0000259" key="3">
    <source>
        <dbReference type="SMART" id="SM00822"/>
    </source>
</evidence>
<accession>A0A437JWE2</accession>
<evidence type="ECO:0000256" key="1">
    <source>
        <dbReference type="ARBA" id="ARBA00006484"/>
    </source>
</evidence>
<evidence type="ECO:0000313" key="4">
    <source>
        <dbReference type="EMBL" id="RVT51693.1"/>
    </source>
</evidence>
<protein>
    <submittedName>
        <fullName evidence="4">SDR family oxidoreductase</fullName>
    </submittedName>
</protein>
<comment type="caution">
    <text evidence="4">The sequence shown here is derived from an EMBL/GenBank/DDBJ whole genome shotgun (WGS) entry which is preliminary data.</text>
</comment>
<dbReference type="PROSITE" id="PS00061">
    <property type="entry name" value="ADH_SHORT"/>
    <property type="match status" value="1"/>
</dbReference>
<dbReference type="FunFam" id="3.40.50.720:FF:000173">
    <property type="entry name" value="3-oxoacyl-[acyl-carrier protein] reductase"/>
    <property type="match status" value="1"/>
</dbReference>
<sequence>MDAAPSDRLLLVTGGSRGIGAAVARQAAAAGWHLAVNYTRDAAAAEAVCADVRAAGRQAWAVQADVADEGQVAAMFARLDAEAPPLAGLVNNAGVVDRAQRLDEMDLARWQRIFGINVIGTLLCTRAAVRRMSSRHGGHGGSIVNLSSVAARLGAPGWYVDYAASKGAIDTLTVGLSRELAAEGVRVNAVRPGIIDTEIHASGGQPDRARDLAPTIPMQRAGTADEVAASIVWLLSDAASYTTGALLDVTGGR</sequence>
<name>A0A437JWE2_9BURK</name>
<dbReference type="PRINTS" id="PR00080">
    <property type="entry name" value="SDRFAMILY"/>
</dbReference>
<feature type="domain" description="Ketoreductase" evidence="3">
    <location>
        <begin position="8"/>
        <end position="197"/>
    </location>
</feature>
<dbReference type="GO" id="GO:0016614">
    <property type="term" value="F:oxidoreductase activity, acting on CH-OH group of donors"/>
    <property type="evidence" value="ECO:0007669"/>
    <property type="project" value="UniProtKB-ARBA"/>
</dbReference>
<dbReference type="SMART" id="SM00822">
    <property type="entry name" value="PKS_KR"/>
    <property type="match status" value="1"/>
</dbReference>